<feature type="domain" description="Siderophore-interacting FAD-binding" evidence="2">
    <location>
        <begin position="14"/>
        <end position="120"/>
    </location>
</feature>
<protein>
    <submittedName>
        <fullName evidence="3">Siderophore-interacting protein</fullName>
    </submittedName>
</protein>
<evidence type="ECO:0000313" key="3">
    <source>
        <dbReference type="EMBL" id="PGF34989.1"/>
    </source>
</evidence>
<dbReference type="PANTHER" id="PTHR30157:SF0">
    <property type="entry name" value="NADPH-DEPENDENT FERRIC-CHELATE REDUCTASE"/>
    <property type="match status" value="1"/>
</dbReference>
<dbReference type="AlphaFoldDB" id="A0A8B2VL42"/>
<dbReference type="Pfam" id="PF04954">
    <property type="entry name" value="SIP"/>
    <property type="match status" value="1"/>
</dbReference>
<proteinExistence type="predicted"/>
<gene>
    <name evidence="3" type="ORF">B1B09_05065</name>
</gene>
<evidence type="ECO:0000259" key="2">
    <source>
        <dbReference type="Pfam" id="PF08021"/>
    </source>
</evidence>
<dbReference type="GeneID" id="92856320"/>
<dbReference type="Pfam" id="PF08021">
    <property type="entry name" value="FAD_binding_9"/>
    <property type="match status" value="1"/>
</dbReference>
<name>A0A8B2VL42_CUTAC</name>
<dbReference type="RefSeq" id="WP_002517083.1">
    <property type="nucleotide sequence ID" value="NZ_AP022844.1"/>
</dbReference>
<dbReference type="InterPro" id="IPR007037">
    <property type="entry name" value="SIP_rossman_dom"/>
</dbReference>
<reference evidence="3 4" key="1">
    <citation type="submission" date="2017-02" db="EMBL/GenBank/DDBJ databases">
        <title>Prevalence of linear plasmids in Cutibacterium acnes isolates obtained from cancerous prostatic tissue.</title>
        <authorList>
            <person name="Davidsson S."/>
            <person name="Bruggemann H."/>
        </authorList>
    </citation>
    <scope>NUCLEOTIDE SEQUENCE [LARGE SCALE GENOMIC DNA]</scope>
    <source>
        <strain evidence="3 4">11-78</strain>
    </source>
</reference>
<sequence>MAEYRPYLMRLSSRSLVEPNFIRLILTGDEVRFPQPCLDRRIKLLFIGEHPNPALTDPKVGDGWYQLWLDDPARPEMRTYTVRRVIENGIVIDVACHDGDGPGHRFATSAPLGSQVLVIGLDATAPGAEQTGIDFHPGDAKRLLILGDDAAAPAVCSILEQLPTHAAEVEAVVEVPQLARKIEAGPDGHWTDSRGNRINIRWQERLGERGDRLAEAIEDHLHRFPLPRCQQDSPEEGPDDLLWDTPASPPQEFYSWIAGKSTMVRRLRRILVNDHGVDRRHIAFMSYWRHGSAGM</sequence>
<feature type="domain" description="SIP-like Rossmann fold" evidence="1">
    <location>
        <begin position="141"/>
        <end position="291"/>
    </location>
</feature>
<dbReference type="CDD" id="cd06193">
    <property type="entry name" value="siderophore_interacting"/>
    <property type="match status" value="1"/>
</dbReference>
<dbReference type="InterPro" id="IPR013113">
    <property type="entry name" value="SIP_FAD-bd"/>
</dbReference>
<dbReference type="Gene3D" id="2.40.30.10">
    <property type="entry name" value="Translation factors"/>
    <property type="match status" value="1"/>
</dbReference>
<evidence type="ECO:0000259" key="1">
    <source>
        <dbReference type="Pfam" id="PF04954"/>
    </source>
</evidence>
<evidence type="ECO:0000313" key="4">
    <source>
        <dbReference type="Proteomes" id="UP000226191"/>
    </source>
</evidence>
<comment type="caution">
    <text evidence="3">The sequence shown here is derived from an EMBL/GenBank/DDBJ whole genome shotgun (WGS) entry which is preliminary data.</text>
</comment>
<dbReference type="Proteomes" id="UP000226191">
    <property type="component" value="Unassembled WGS sequence"/>
</dbReference>
<dbReference type="EMBL" id="MVCE01000002">
    <property type="protein sequence ID" value="PGF34989.1"/>
    <property type="molecule type" value="Genomic_DNA"/>
</dbReference>
<dbReference type="InterPro" id="IPR039374">
    <property type="entry name" value="SIP_fam"/>
</dbReference>
<organism evidence="3 4">
    <name type="scientific">Cutibacterium acnes</name>
    <name type="common">Propionibacterium acnes</name>
    <dbReference type="NCBI Taxonomy" id="1747"/>
    <lineage>
        <taxon>Bacteria</taxon>
        <taxon>Bacillati</taxon>
        <taxon>Actinomycetota</taxon>
        <taxon>Actinomycetes</taxon>
        <taxon>Propionibacteriales</taxon>
        <taxon>Propionibacteriaceae</taxon>
        <taxon>Cutibacterium</taxon>
    </lineage>
</organism>
<dbReference type="OrthoDB" id="9814826at2"/>
<dbReference type="PANTHER" id="PTHR30157">
    <property type="entry name" value="FERRIC REDUCTASE, NADPH-DEPENDENT"/>
    <property type="match status" value="1"/>
</dbReference>
<accession>A0A8B2VL42</accession>
<dbReference type="InterPro" id="IPR039261">
    <property type="entry name" value="FNR_nucleotide-bd"/>
</dbReference>
<dbReference type="Gene3D" id="3.40.50.80">
    <property type="entry name" value="Nucleotide-binding domain of ferredoxin-NADP reductase (FNR) module"/>
    <property type="match status" value="1"/>
</dbReference>